<feature type="region of interest" description="Disordered" evidence="3">
    <location>
        <begin position="614"/>
        <end position="651"/>
    </location>
</feature>
<protein>
    <recommendedName>
        <fullName evidence="4">Ras-GEF domain-containing protein</fullName>
    </recommendedName>
</protein>
<reference evidence="5 6" key="1">
    <citation type="submission" date="2023-04" db="EMBL/GenBank/DDBJ databases">
        <title>Genome of Basidiobolus ranarum AG-B5.</title>
        <authorList>
            <person name="Stajich J.E."/>
            <person name="Carter-House D."/>
            <person name="Gryganskyi A."/>
        </authorList>
    </citation>
    <scope>NUCLEOTIDE SEQUENCE [LARGE SCALE GENOMIC DNA]</scope>
    <source>
        <strain evidence="5 6">AG-B5</strain>
    </source>
</reference>
<keyword evidence="1 2" id="KW-0344">Guanine-nucleotide releasing factor</keyword>
<feature type="compositionally biased region" description="Polar residues" evidence="3">
    <location>
        <begin position="734"/>
        <end position="773"/>
    </location>
</feature>
<dbReference type="InterPro" id="IPR008937">
    <property type="entry name" value="Ras-like_GEF"/>
</dbReference>
<organism evidence="5 6">
    <name type="scientific">Basidiobolus ranarum</name>
    <dbReference type="NCBI Taxonomy" id="34480"/>
    <lineage>
        <taxon>Eukaryota</taxon>
        <taxon>Fungi</taxon>
        <taxon>Fungi incertae sedis</taxon>
        <taxon>Zoopagomycota</taxon>
        <taxon>Entomophthoromycotina</taxon>
        <taxon>Basidiobolomycetes</taxon>
        <taxon>Basidiobolales</taxon>
        <taxon>Basidiobolaceae</taxon>
        <taxon>Basidiobolus</taxon>
    </lineage>
</organism>
<proteinExistence type="predicted"/>
<comment type="caution">
    <text evidence="5">The sequence shown here is derived from an EMBL/GenBank/DDBJ whole genome shotgun (WGS) entry which is preliminary data.</text>
</comment>
<evidence type="ECO:0000313" key="6">
    <source>
        <dbReference type="Proteomes" id="UP001479436"/>
    </source>
</evidence>
<dbReference type="InterPro" id="IPR036964">
    <property type="entry name" value="RASGEF_cat_dom_sf"/>
</dbReference>
<name>A0ABR2WNF5_9FUNG</name>
<dbReference type="EMBL" id="JASJQH010000754">
    <property type="protein sequence ID" value="KAK9763022.1"/>
    <property type="molecule type" value="Genomic_DNA"/>
</dbReference>
<dbReference type="PANTHER" id="PTHR23113">
    <property type="entry name" value="GUANINE NUCLEOTIDE EXCHANGE FACTOR"/>
    <property type="match status" value="1"/>
</dbReference>
<feature type="region of interest" description="Disordered" evidence="3">
    <location>
        <begin position="97"/>
        <end position="126"/>
    </location>
</feature>
<dbReference type="PANTHER" id="PTHR23113:SF368">
    <property type="entry name" value="CELL DIVISION CONTROL PROTEIN 25"/>
    <property type="match status" value="1"/>
</dbReference>
<feature type="compositionally biased region" description="Basic and acidic residues" evidence="3">
    <location>
        <begin position="614"/>
        <end position="628"/>
    </location>
</feature>
<feature type="region of interest" description="Disordered" evidence="3">
    <location>
        <begin position="139"/>
        <end position="176"/>
    </location>
</feature>
<evidence type="ECO:0000313" key="5">
    <source>
        <dbReference type="EMBL" id="KAK9763022.1"/>
    </source>
</evidence>
<gene>
    <name evidence="5" type="ORF">K7432_010685</name>
</gene>
<dbReference type="Pfam" id="PF00617">
    <property type="entry name" value="RasGEF"/>
    <property type="match status" value="1"/>
</dbReference>
<sequence>MDELQPLISRATSCLSKGFVEDAYFAYFDALEVAIKNLRSAVFCNNSITRKPLASGLIFDTCFKCLHEAQDIIETNSTCKPIIPPKPTLAFSIPRESEEIDHQPSGLNRSTSFPRRKPLPSKPLKSLIVSPVKPSSLHIDIPGVSNTHLMDTSGDDSDADRSPESPSLSISPPDSPNLKMFEISPLPIPTNMILPPRTYLNICPEGCVDPNVLVPPLLDEESEISDNIPHIPKSPLVTSFATLSEKLQTANDMMIVMGTSNKGVEEYSDNNTEAAQNLCSSISSTQATLGKVNNLIHLASSTVSITSFSSYLVAYQLTLIESALFQRIPPEALLTHSPRTPHPSIVASTDFFNYLTRIIEISILSSSEASHRAQALNYWVKIATRLYELNNFQTLKAVLSATGTPPIQRLKRTWACIPKKTIVRLEALTDLMSEKDNYERYRETMINGSAIKKQDLEDRQIVPVTKPTIPFLGVFIMDITYLLAAVKKTSSTSSPMSPKHVHASSYPGILNTDRKLSPTEDPRVQELLTILRCYLAGPKYSSTPHPGYLKSKSRLFTFGTSSECPSSNSWEKMHLLRRRKEFSDEDLYTAQQVITHYILTRTWIPERQVDELSAQREYKKPVSEKASDRLSSTTSQNSVFSSSSSNPSSIEEDVYMDKHNSTGGIRDTLGNIKQHLHLSLGSRYNETDINYNSKRSSFSFRPKNRHSVGASAPEVLFSPVSVTLTSLDEVTNLSKPIQSPNQTHSIAPNSPKNLRSSASPRQSLVGNVGSTRGSEAAPFSYVSRECLVEALNRRSQRIEEGNDLTKIKIQSLKIDHSEQHILGGVPNQGSPQLTRKMNPFSKARS</sequence>
<evidence type="ECO:0000259" key="4">
    <source>
        <dbReference type="PROSITE" id="PS50009"/>
    </source>
</evidence>
<accession>A0ABR2WNF5</accession>
<dbReference type="Proteomes" id="UP001479436">
    <property type="component" value="Unassembled WGS sequence"/>
</dbReference>
<evidence type="ECO:0000256" key="3">
    <source>
        <dbReference type="SAM" id="MobiDB-lite"/>
    </source>
</evidence>
<dbReference type="InterPro" id="IPR023578">
    <property type="entry name" value="Ras_GEF_dom_sf"/>
</dbReference>
<feature type="region of interest" description="Disordered" evidence="3">
    <location>
        <begin position="821"/>
        <end position="845"/>
    </location>
</feature>
<dbReference type="SUPFAM" id="SSF48366">
    <property type="entry name" value="Ras GEF"/>
    <property type="match status" value="1"/>
</dbReference>
<evidence type="ECO:0000256" key="2">
    <source>
        <dbReference type="PROSITE-ProRule" id="PRU00168"/>
    </source>
</evidence>
<dbReference type="InterPro" id="IPR001895">
    <property type="entry name" value="RASGEF_cat_dom"/>
</dbReference>
<feature type="domain" description="Ras-GEF" evidence="4">
    <location>
        <begin position="309"/>
        <end position="547"/>
    </location>
</feature>
<feature type="compositionally biased region" description="Low complexity" evidence="3">
    <location>
        <begin position="631"/>
        <end position="649"/>
    </location>
</feature>
<dbReference type="SMART" id="SM00147">
    <property type="entry name" value="RasGEF"/>
    <property type="match status" value="1"/>
</dbReference>
<dbReference type="PROSITE" id="PS50009">
    <property type="entry name" value="RASGEF_CAT"/>
    <property type="match status" value="1"/>
</dbReference>
<evidence type="ECO:0000256" key="1">
    <source>
        <dbReference type="ARBA" id="ARBA00022658"/>
    </source>
</evidence>
<feature type="region of interest" description="Disordered" evidence="3">
    <location>
        <begin position="734"/>
        <end position="775"/>
    </location>
</feature>
<dbReference type="Gene3D" id="1.10.840.10">
    <property type="entry name" value="Ras guanine-nucleotide exchange factors catalytic domain"/>
    <property type="match status" value="1"/>
</dbReference>
<keyword evidence="6" id="KW-1185">Reference proteome</keyword>